<evidence type="ECO:0008006" key="4">
    <source>
        <dbReference type="Google" id="ProtNLM"/>
    </source>
</evidence>
<dbReference type="EMBL" id="JAROCY010000057">
    <property type="protein sequence ID" value="MDF8335891.1"/>
    <property type="molecule type" value="Genomic_DNA"/>
</dbReference>
<keyword evidence="1" id="KW-0812">Transmembrane</keyword>
<keyword evidence="1" id="KW-1133">Transmembrane helix</keyword>
<comment type="caution">
    <text evidence="2">The sequence shown here is derived from an EMBL/GenBank/DDBJ whole genome shotgun (WGS) entry which is preliminary data.</text>
</comment>
<protein>
    <recommendedName>
        <fullName evidence="4">Spermidine/putrescine ABC transporter permease</fullName>
    </recommendedName>
</protein>
<sequence>MSGDAAEPTALRRVFGTGSLVMFGLAYLVPLTVFTALLQKS</sequence>
<keyword evidence="1" id="KW-0472">Membrane</keyword>
<proteinExistence type="predicted"/>
<feature type="transmembrane region" description="Helical" evidence="1">
    <location>
        <begin position="20"/>
        <end position="38"/>
    </location>
</feature>
<dbReference type="Proteomes" id="UP001222770">
    <property type="component" value="Unassembled WGS sequence"/>
</dbReference>
<accession>A0ABT6CPP9</accession>
<organism evidence="2 3">
    <name type="scientific">Novosphingobium cyanobacteriorum</name>
    <dbReference type="NCBI Taxonomy" id="3024215"/>
    <lineage>
        <taxon>Bacteria</taxon>
        <taxon>Pseudomonadati</taxon>
        <taxon>Pseudomonadota</taxon>
        <taxon>Alphaproteobacteria</taxon>
        <taxon>Sphingomonadales</taxon>
        <taxon>Sphingomonadaceae</taxon>
        <taxon>Novosphingobium</taxon>
    </lineage>
</organism>
<gene>
    <name evidence="2" type="ORF">POM99_22045</name>
</gene>
<evidence type="ECO:0000256" key="1">
    <source>
        <dbReference type="SAM" id="Phobius"/>
    </source>
</evidence>
<dbReference type="RefSeq" id="WP_277280949.1">
    <property type="nucleotide sequence ID" value="NZ_JAROCY010000057.1"/>
</dbReference>
<evidence type="ECO:0000313" key="2">
    <source>
        <dbReference type="EMBL" id="MDF8335891.1"/>
    </source>
</evidence>
<keyword evidence="3" id="KW-1185">Reference proteome</keyword>
<reference evidence="2 3" key="1">
    <citation type="submission" date="2023-03" db="EMBL/GenBank/DDBJ databases">
        <title>Novosphingobium cyanobacteriorum sp. nov., isolated from a eutrophic reservoir during the Microcystis bloom period.</title>
        <authorList>
            <person name="Kang M."/>
            <person name="Le V."/>
            <person name="Ko S.-R."/>
            <person name="Lee S.-A."/>
            <person name="Ahn C.-Y."/>
        </authorList>
    </citation>
    <scope>NUCLEOTIDE SEQUENCE [LARGE SCALE GENOMIC DNA]</scope>
    <source>
        <strain evidence="2 3">HBC54</strain>
    </source>
</reference>
<evidence type="ECO:0000313" key="3">
    <source>
        <dbReference type="Proteomes" id="UP001222770"/>
    </source>
</evidence>
<name>A0ABT6CPP9_9SPHN</name>